<dbReference type="InterPro" id="IPR050108">
    <property type="entry name" value="CDK"/>
</dbReference>
<dbReference type="GO" id="GO:0005634">
    <property type="term" value="C:nucleus"/>
    <property type="evidence" value="ECO:0007669"/>
    <property type="project" value="UniProtKB-SubCell"/>
</dbReference>
<protein>
    <recommendedName>
        <fullName evidence="10">Protein kinase domain-containing protein</fullName>
    </recommendedName>
</protein>
<evidence type="ECO:0000256" key="8">
    <source>
        <dbReference type="ARBA" id="ARBA00023242"/>
    </source>
</evidence>
<dbReference type="InterPro" id="IPR011009">
    <property type="entry name" value="Kinase-like_dom_sf"/>
</dbReference>
<evidence type="ECO:0000256" key="7">
    <source>
        <dbReference type="ARBA" id="ARBA00022840"/>
    </source>
</evidence>
<keyword evidence="7" id="KW-0067">ATP-binding</keyword>
<dbReference type="SUPFAM" id="SSF56112">
    <property type="entry name" value="Protein kinase-like (PK-like)"/>
    <property type="match status" value="1"/>
</dbReference>
<dbReference type="EMBL" id="KN837164">
    <property type="protein sequence ID" value="KIJ38025.1"/>
    <property type="molecule type" value="Genomic_DNA"/>
</dbReference>
<dbReference type="InterPro" id="IPR008271">
    <property type="entry name" value="Ser/Thr_kinase_AS"/>
</dbReference>
<proteinExistence type="inferred from homology"/>
<reference evidence="11 12" key="1">
    <citation type="submission" date="2014-06" db="EMBL/GenBank/DDBJ databases">
        <title>Evolutionary Origins and Diversification of the Mycorrhizal Mutualists.</title>
        <authorList>
            <consortium name="DOE Joint Genome Institute"/>
            <consortium name="Mycorrhizal Genomics Consortium"/>
            <person name="Kohler A."/>
            <person name="Kuo A."/>
            <person name="Nagy L.G."/>
            <person name="Floudas D."/>
            <person name="Copeland A."/>
            <person name="Barry K.W."/>
            <person name="Cichocki N."/>
            <person name="Veneault-Fourrey C."/>
            <person name="LaButti K."/>
            <person name="Lindquist E.A."/>
            <person name="Lipzen A."/>
            <person name="Lundell T."/>
            <person name="Morin E."/>
            <person name="Murat C."/>
            <person name="Riley R."/>
            <person name="Ohm R."/>
            <person name="Sun H."/>
            <person name="Tunlid A."/>
            <person name="Henrissat B."/>
            <person name="Grigoriev I.V."/>
            <person name="Hibbett D.S."/>
            <person name="Martin F."/>
        </authorList>
    </citation>
    <scope>NUCLEOTIDE SEQUENCE [LARGE SCALE GENOMIC DNA]</scope>
    <source>
        <strain evidence="11 12">SS14</strain>
    </source>
</reference>
<dbReference type="PANTHER" id="PTHR24056">
    <property type="entry name" value="CELL DIVISION PROTEIN KINASE"/>
    <property type="match status" value="1"/>
</dbReference>
<keyword evidence="12" id="KW-1185">Reference proteome</keyword>
<keyword evidence="8" id="KW-0539">Nucleus</keyword>
<dbReference type="Gene3D" id="1.10.510.10">
    <property type="entry name" value="Transferase(Phosphotransferase) domain 1"/>
    <property type="match status" value="1"/>
</dbReference>
<dbReference type="PANTHER" id="PTHR24056:SF233">
    <property type="entry name" value="CYCLIN-DEPENDENT KINASE 9"/>
    <property type="match status" value="1"/>
</dbReference>
<keyword evidence="4" id="KW-0808">Transferase</keyword>
<evidence type="ECO:0000256" key="5">
    <source>
        <dbReference type="ARBA" id="ARBA00022741"/>
    </source>
</evidence>
<evidence type="ECO:0000256" key="1">
    <source>
        <dbReference type="ARBA" id="ARBA00004123"/>
    </source>
</evidence>
<dbReference type="GO" id="GO:0005524">
    <property type="term" value="F:ATP binding"/>
    <property type="evidence" value="ECO:0007669"/>
    <property type="project" value="UniProtKB-KW"/>
</dbReference>
<feature type="compositionally biased region" description="Basic residues" evidence="9">
    <location>
        <begin position="1"/>
        <end position="15"/>
    </location>
</feature>
<keyword evidence="5" id="KW-0547">Nucleotide-binding</keyword>
<dbReference type="AlphaFoldDB" id="A0A0C9VK02"/>
<evidence type="ECO:0000313" key="11">
    <source>
        <dbReference type="EMBL" id="KIJ38025.1"/>
    </source>
</evidence>
<evidence type="ECO:0000256" key="4">
    <source>
        <dbReference type="ARBA" id="ARBA00022679"/>
    </source>
</evidence>
<accession>A0A0C9VK02</accession>
<dbReference type="Proteomes" id="UP000054279">
    <property type="component" value="Unassembled WGS sequence"/>
</dbReference>
<comment type="similarity">
    <text evidence="2">Belongs to the protein kinase superfamily. CMGC Ser/Thr protein kinase family. CDC2/CDKX subfamily.</text>
</comment>
<evidence type="ECO:0000256" key="9">
    <source>
        <dbReference type="SAM" id="MobiDB-lite"/>
    </source>
</evidence>
<gene>
    <name evidence="11" type="ORF">M422DRAFT_259420</name>
</gene>
<evidence type="ECO:0000313" key="12">
    <source>
        <dbReference type="Proteomes" id="UP000054279"/>
    </source>
</evidence>
<evidence type="ECO:0000259" key="10">
    <source>
        <dbReference type="PROSITE" id="PS50011"/>
    </source>
</evidence>
<name>A0A0C9VK02_SPHS4</name>
<dbReference type="SMART" id="SM00220">
    <property type="entry name" value="S_TKc"/>
    <property type="match status" value="1"/>
</dbReference>
<comment type="subcellular location">
    <subcellularLocation>
        <location evidence="1">Nucleus</location>
    </subcellularLocation>
</comment>
<feature type="domain" description="Protein kinase" evidence="10">
    <location>
        <begin position="1"/>
        <end position="217"/>
    </location>
</feature>
<dbReference type="HOGENOM" id="CLU_1274973_0_0_1"/>
<feature type="non-terminal residue" evidence="11">
    <location>
        <position position="1"/>
    </location>
</feature>
<keyword evidence="6" id="KW-0418">Kinase</keyword>
<evidence type="ECO:0000256" key="3">
    <source>
        <dbReference type="ARBA" id="ARBA00022527"/>
    </source>
</evidence>
<feature type="compositionally biased region" description="Low complexity" evidence="9">
    <location>
        <begin position="16"/>
        <end position="29"/>
    </location>
</feature>
<dbReference type="PROSITE" id="PS50011">
    <property type="entry name" value="PROTEIN_KINASE_DOM"/>
    <property type="match status" value="1"/>
</dbReference>
<keyword evidence="3" id="KW-0723">Serine/threonine-protein kinase</keyword>
<evidence type="ECO:0000256" key="2">
    <source>
        <dbReference type="ARBA" id="ARBA00006485"/>
    </source>
</evidence>
<dbReference type="PROSITE" id="PS00108">
    <property type="entry name" value="PROTEIN_KINASE_ST"/>
    <property type="match status" value="1"/>
</dbReference>
<feature type="region of interest" description="Disordered" evidence="9">
    <location>
        <begin position="1"/>
        <end position="30"/>
    </location>
</feature>
<organism evidence="11 12">
    <name type="scientific">Sphaerobolus stellatus (strain SS14)</name>
    <dbReference type="NCBI Taxonomy" id="990650"/>
    <lineage>
        <taxon>Eukaryota</taxon>
        <taxon>Fungi</taxon>
        <taxon>Dikarya</taxon>
        <taxon>Basidiomycota</taxon>
        <taxon>Agaricomycotina</taxon>
        <taxon>Agaricomycetes</taxon>
        <taxon>Phallomycetidae</taxon>
        <taxon>Geastrales</taxon>
        <taxon>Sphaerobolaceae</taxon>
        <taxon>Sphaerobolus</taxon>
    </lineage>
</organism>
<sequence>ASRLHLVHHHHHHRSLSGASSRPRTSSPTERALKEIVAGGGIGINGRSEADGGGKKVVPNAMGVNGYIPGTAAPRSFHIVFPYMDHDVAGLPENKRMKLMPSQIKLYMKQLSEGTAYFPANHIVHRDMKAANLLISNNGLLQIPDFGLARTFDPHDWEEGDDIILIPETKTTESEENWKSKNLKRTEEDIKEIRKAVDDANIQGTRYPASAMAKVDI</sequence>
<dbReference type="GO" id="GO:0004693">
    <property type="term" value="F:cyclin-dependent protein serine/threonine kinase activity"/>
    <property type="evidence" value="ECO:0007669"/>
    <property type="project" value="TreeGrafter"/>
</dbReference>
<dbReference type="InterPro" id="IPR000719">
    <property type="entry name" value="Prot_kinase_dom"/>
</dbReference>
<evidence type="ECO:0000256" key="6">
    <source>
        <dbReference type="ARBA" id="ARBA00022777"/>
    </source>
</evidence>
<dbReference type="Pfam" id="PF00069">
    <property type="entry name" value="Pkinase"/>
    <property type="match status" value="1"/>
</dbReference>
<dbReference type="OrthoDB" id="4062651at2759"/>